<dbReference type="Proteomes" id="UP000019116">
    <property type="component" value="Chromosome 2A"/>
</dbReference>
<dbReference type="Gramene" id="TraesJAG2A03G00685160.1">
    <property type="protein sequence ID" value="TraesJAG2A03G00685160.1.CDS1"/>
    <property type="gene ID" value="TraesJAG2A03G00685160"/>
</dbReference>
<dbReference type="Gramene" id="TraesCAD_scaffold_039132_01G000100.1">
    <property type="protein sequence ID" value="TraesCAD_scaffold_039132_01G000100.1"/>
    <property type="gene ID" value="TraesCAD_scaffold_039132_01G000100"/>
</dbReference>
<dbReference type="Gramene" id="TraesLAC2A03G00689260.1">
    <property type="protein sequence ID" value="TraesLAC2A03G00689260.1.CDS1"/>
    <property type="gene ID" value="TraesLAC2A03G00689260"/>
</dbReference>
<dbReference type="AlphaFoldDB" id="A0A3B6AY69"/>
<dbReference type="Gramene" id="TraesJUL2A03G00690020.1">
    <property type="protein sequence ID" value="TraesJUL2A03G00690020.1.CDS1"/>
    <property type="gene ID" value="TraesJUL2A03G00690020"/>
</dbReference>
<dbReference type="Gramene" id="TraesROB_scaffold_055692_01G000100.1">
    <property type="protein sequence ID" value="TraesROB_scaffold_055692_01G000100.1"/>
    <property type="gene ID" value="TraesROB_scaffold_055692_01G000100"/>
</dbReference>
<dbReference type="Gramene" id="TraesWEE_scaffold_013861_01G000100.1">
    <property type="protein sequence ID" value="TraesWEE_scaffold_013861_01G000100.1"/>
    <property type="gene ID" value="TraesWEE_scaffold_013861_01G000100"/>
</dbReference>
<dbReference type="Gramene" id="TraesSTA2A03G00683670.1">
    <property type="protein sequence ID" value="TraesSTA2A03G00683670.1.CDS1"/>
    <property type="gene ID" value="TraesSTA2A03G00683670"/>
</dbReference>
<dbReference type="Gramene" id="TraesSYM2A03G00691940.1">
    <property type="protein sequence ID" value="TraesSYM2A03G00691940.1.CDS1"/>
    <property type="gene ID" value="TraesSYM2A03G00691940"/>
</dbReference>
<evidence type="ECO:0000313" key="1">
    <source>
        <dbReference type="EnsemblPlants" id="TraesCS2A02G247200.1.cds1"/>
    </source>
</evidence>
<dbReference type="Gramene" id="TraesRN2A0100562500.1">
    <property type="protein sequence ID" value="TraesRN2A0100562500.1"/>
    <property type="gene ID" value="TraesRN2A0100562500"/>
</dbReference>
<dbReference type="Gramene" id="TraesMAC2A03G00683960.1">
    <property type="protein sequence ID" value="TraesMAC2A03G00683960.1.CDS1"/>
    <property type="gene ID" value="TraesMAC2A03G00683960"/>
</dbReference>
<dbReference type="Gramene" id="TraesNOR2A03G00694340.1">
    <property type="protein sequence ID" value="TraesNOR2A03G00694340.1.CDS1"/>
    <property type="gene ID" value="TraesNOR2A03G00694340"/>
</dbReference>
<dbReference type="Gramene" id="TraesARI2A03G00692380.1">
    <property type="protein sequence ID" value="TraesARI2A03G00692380.1.CDS1"/>
    <property type="gene ID" value="TraesARI2A03G00692380"/>
</dbReference>
<dbReference type="Gramene" id="TraesSTA2A03G00683670.2">
    <property type="protein sequence ID" value="TraesSTA2A03G00683670.2.CDS1"/>
    <property type="gene ID" value="TraesSTA2A03G00683670"/>
</dbReference>
<reference evidence="1" key="2">
    <citation type="submission" date="2018-10" db="UniProtKB">
        <authorList>
            <consortium name="EnsemblPlants"/>
        </authorList>
    </citation>
    <scope>IDENTIFICATION</scope>
</reference>
<dbReference type="Gramene" id="TraesCS2A02G247200.1">
    <property type="protein sequence ID" value="TraesCS2A02G247200.1.cds1"/>
    <property type="gene ID" value="TraesCS2A02G247200"/>
</dbReference>
<evidence type="ECO:0000313" key="2">
    <source>
        <dbReference type="Proteomes" id="UP000019116"/>
    </source>
</evidence>
<name>A0A3B6AY69_WHEAT</name>
<sequence length="66" mass="7322">MVASLSNPWPPRPIRRSIFFWSSTASVCVDYVPGSTRRTTSIFANFVFFLGSPSPFAVDPAEPLRS</sequence>
<keyword evidence="2" id="KW-1185">Reference proteome</keyword>
<dbReference type="Gramene" id="TraesPARA_EIv1.0_0405480.1">
    <property type="protein sequence ID" value="TraesPARA_EIv1.0_0405480.1.CDS1"/>
    <property type="gene ID" value="TraesPARA_EIv1.0_0405480"/>
</dbReference>
<proteinExistence type="predicted"/>
<protein>
    <submittedName>
        <fullName evidence="1">Uncharacterized protein</fullName>
    </submittedName>
</protein>
<dbReference type="Gramene" id="TraesCS2A03G0588900.1">
    <property type="protein sequence ID" value="TraesCS2A03G0588900.1.CDS1"/>
    <property type="gene ID" value="TraesCS2A03G0588900"/>
</dbReference>
<dbReference type="EnsemblPlants" id="TraesCS2A02G247200.1">
    <property type="protein sequence ID" value="TraesCS2A02G247200.1.cds1"/>
    <property type="gene ID" value="TraesCS2A02G247200"/>
</dbReference>
<organism evidence="1">
    <name type="scientific">Triticum aestivum</name>
    <name type="common">Wheat</name>
    <dbReference type="NCBI Taxonomy" id="4565"/>
    <lineage>
        <taxon>Eukaryota</taxon>
        <taxon>Viridiplantae</taxon>
        <taxon>Streptophyta</taxon>
        <taxon>Embryophyta</taxon>
        <taxon>Tracheophyta</taxon>
        <taxon>Spermatophyta</taxon>
        <taxon>Magnoliopsida</taxon>
        <taxon>Liliopsida</taxon>
        <taxon>Poales</taxon>
        <taxon>Poaceae</taxon>
        <taxon>BOP clade</taxon>
        <taxon>Pooideae</taxon>
        <taxon>Triticodae</taxon>
        <taxon>Triticeae</taxon>
        <taxon>Triticinae</taxon>
        <taxon>Triticum</taxon>
    </lineage>
</organism>
<dbReference type="Gramene" id="TraesLAC2A03G00689260.2">
    <property type="protein sequence ID" value="TraesLAC2A03G00689260.2.CDS1"/>
    <property type="gene ID" value="TraesLAC2A03G00689260"/>
</dbReference>
<accession>A0A3B6AY69</accession>
<dbReference type="Gramene" id="TraesCLE_scaffold_051402_01G000100.1">
    <property type="protein sequence ID" value="TraesCLE_scaffold_051402_01G000100.1"/>
    <property type="gene ID" value="TraesCLE_scaffold_051402_01G000100"/>
</dbReference>
<dbReference type="Gramene" id="TraesLDM2A03G00688090.1">
    <property type="protein sequence ID" value="TraesLDM2A03G00688090.1.CDS1"/>
    <property type="gene ID" value="TraesLDM2A03G00688090"/>
</dbReference>
<reference evidence="1" key="1">
    <citation type="submission" date="2018-08" db="EMBL/GenBank/DDBJ databases">
        <authorList>
            <person name="Rossello M."/>
        </authorList>
    </citation>
    <scope>NUCLEOTIDE SEQUENCE [LARGE SCALE GENOMIC DNA]</scope>
    <source>
        <strain evidence="1">cv. Chinese Spring</strain>
    </source>
</reference>